<comment type="function">
    <text evidence="4">Catalyzes ATP-dependent phosphorylation of adenosylcobinamide and addition of GMP to adenosylcobinamide phosphate.</text>
</comment>
<dbReference type="SUPFAM" id="SSF52540">
    <property type="entry name" value="P-loop containing nucleoside triphosphate hydrolases"/>
    <property type="match status" value="1"/>
</dbReference>
<keyword evidence="14" id="KW-0067">ATP-binding</keyword>
<keyword evidence="19" id="KW-1185">Reference proteome</keyword>
<evidence type="ECO:0000256" key="14">
    <source>
        <dbReference type="ARBA" id="ARBA00022840"/>
    </source>
</evidence>
<evidence type="ECO:0000256" key="7">
    <source>
        <dbReference type="ARBA" id="ARBA00007490"/>
    </source>
</evidence>
<keyword evidence="13 18" id="KW-0418">Kinase</keyword>
<evidence type="ECO:0000256" key="1">
    <source>
        <dbReference type="ARBA" id="ARBA00000312"/>
    </source>
</evidence>
<dbReference type="PANTHER" id="PTHR34848:SF1">
    <property type="entry name" value="BIFUNCTIONAL ADENOSYLCOBALAMIN BIOSYNTHESIS PROTEIN COBU"/>
    <property type="match status" value="1"/>
</dbReference>
<evidence type="ECO:0000256" key="13">
    <source>
        <dbReference type="ARBA" id="ARBA00022777"/>
    </source>
</evidence>
<dbReference type="Pfam" id="PF02283">
    <property type="entry name" value="CobU"/>
    <property type="match status" value="1"/>
</dbReference>
<evidence type="ECO:0000256" key="8">
    <source>
        <dbReference type="ARBA" id="ARBA00012016"/>
    </source>
</evidence>
<comment type="similarity">
    <text evidence="7">Belongs to the CobU/CobP family.</text>
</comment>
<dbReference type="EC" id="2.7.7.62" evidence="9"/>
<sequence>MTLVDCLTLRISHRIIAEEEVTGAAEDMRHAIRRFRETSILVSNEVGIGIAPDNPLARQFRGEAEQTNQLIAAVANEVQRVVAELPMKVK</sequence>
<dbReference type="InterPro" id="IPR003203">
    <property type="entry name" value="CobU/CobP"/>
</dbReference>
<evidence type="ECO:0000256" key="3">
    <source>
        <dbReference type="ARBA" id="ARBA00001522"/>
    </source>
</evidence>
<dbReference type="InterPro" id="IPR027417">
    <property type="entry name" value="P-loop_NTPase"/>
</dbReference>
<accession>A0ABX7KDW3</accession>
<organism evidence="18 19">
    <name type="scientific">Tsuneonella flava</name>
    <dbReference type="NCBI Taxonomy" id="2055955"/>
    <lineage>
        <taxon>Bacteria</taxon>
        <taxon>Pseudomonadati</taxon>
        <taxon>Pseudomonadota</taxon>
        <taxon>Alphaproteobacteria</taxon>
        <taxon>Sphingomonadales</taxon>
        <taxon>Erythrobacteraceae</taxon>
        <taxon>Tsuneonella</taxon>
    </lineage>
</organism>
<evidence type="ECO:0000313" key="18">
    <source>
        <dbReference type="EMBL" id="QSB45286.1"/>
    </source>
</evidence>
<proteinExistence type="inferred from homology"/>
<gene>
    <name evidence="18" type="ORF">IDJ81_03915</name>
</gene>
<evidence type="ECO:0000256" key="6">
    <source>
        <dbReference type="ARBA" id="ARBA00005159"/>
    </source>
</evidence>
<dbReference type="Gene3D" id="3.40.50.300">
    <property type="entry name" value="P-loop containing nucleotide triphosphate hydrolases"/>
    <property type="match status" value="1"/>
</dbReference>
<keyword evidence="10" id="KW-0169">Cobalamin biosynthesis</keyword>
<comment type="catalytic activity">
    <reaction evidence="2">
        <text>adenosylcob(III)inamide phosphate + GTP + H(+) = adenosylcob(III)inamide-GDP + diphosphate</text>
        <dbReference type="Rhea" id="RHEA:22712"/>
        <dbReference type="ChEBI" id="CHEBI:15378"/>
        <dbReference type="ChEBI" id="CHEBI:33019"/>
        <dbReference type="ChEBI" id="CHEBI:37565"/>
        <dbReference type="ChEBI" id="CHEBI:58502"/>
        <dbReference type="ChEBI" id="CHEBI:60487"/>
        <dbReference type="EC" id="2.7.7.62"/>
    </reaction>
</comment>
<evidence type="ECO:0000256" key="15">
    <source>
        <dbReference type="ARBA" id="ARBA00023134"/>
    </source>
</evidence>
<reference evidence="18 19" key="1">
    <citation type="submission" date="2020-09" db="EMBL/GenBank/DDBJ databases">
        <title>Complete genome sequence of altererythrobacter flavus SS-21NJ, isolated from Dongying oil sludge in Shandong province.</title>
        <authorList>
            <person name="Sun S."/>
            <person name="Zhang Z."/>
        </authorList>
    </citation>
    <scope>NUCLEOTIDE SEQUENCE [LARGE SCALE GENOMIC DNA]</scope>
    <source>
        <strain evidence="18 19">SS-21NJ</strain>
    </source>
</reference>
<keyword evidence="18" id="KW-0548">Nucleotidyltransferase</keyword>
<evidence type="ECO:0000313" key="19">
    <source>
        <dbReference type="Proteomes" id="UP000663637"/>
    </source>
</evidence>
<dbReference type="GO" id="GO:0016779">
    <property type="term" value="F:nucleotidyltransferase activity"/>
    <property type="evidence" value="ECO:0007669"/>
    <property type="project" value="UniProtKB-KW"/>
</dbReference>
<evidence type="ECO:0000256" key="16">
    <source>
        <dbReference type="ARBA" id="ARBA00029570"/>
    </source>
</evidence>
<dbReference type="PANTHER" id="PTHR34848">
    <property type="match status" value="1"/>
</dbReference>
<comment type="pathway">
    <text evidence="5">Cofactor biosynthesis; adenosylcobalamin biosynthesis; adenosylcobalamin from cob(II)yrinate a,c-diamide: step 6/7.</text>
</comment>
<comment type="catalytic activity">
    <reaction evidence="3">
        <text>adenosylcob(III)inamide + GTP = adenosylcob(III)inamide phosphate + GDP + H(+)</text>
        <dbReference type="Rhea" id="RHEA:15765"/>
        <dbReference type="ChEBI" id="CHEBI:2480"/>
        <dbReference type="ChEBI" id="CHEBI:15378"/>
        <dbReference type="ChEBI" id="CHEBI:37565"/>
        <dbReference type="ChEBI" id="CHEBI:58189"/>
        <dbReference type="ChEBI" id="CHEBI:58502"/>
        <dbReference type="EC" id="2.7.1.156"/>
    </reaction>
</comment>
<evidence type="ECO:0000256" key="4">
    <source>
        <dbReference type="ARBA" id="ARBA00003889"/>
    </source>
</evidence>
<dbReference type="EMBL" id="CP061510">
    <property type="protein sequence ID" value="QSB45286.1"/>
    <property type="molecule type" value="Genomic_DNA"/>
</dbReference>
<evidence type="ECO:0000256" key="17">
    <source>
        <dbReference type="ARBA" id="ARBA00030571"/>
    </source>
</evidence>
<evidence type="ECO:0000256" key="5">
    <source>
        <dbReference type="ARBA" id="ARBA00004692"/>
    </source>
</evidence>
<dbReference type="Proteomes" id="UP000663637">
    <property type="component" value="Chromosome"/>
</dbReference>
<dbReference type="RefSeq" id="WP_205444062.1">
    <property type="nucleotide sequence ID" value="NZ_CP061510.1"/>
</dbReference>
<evidence type="ECO:0000256" key="2">
    <source>
        <dbReference type="ARBA" id="ARBA00000711"/>
    </source>
</evidence>
<dbReference type="GO" id="GO:0016301">
    <property type="term" value="F:kinase activity"/>
    <property type="evidence" value="ECO:0007669"/>
    <property type="project" value="UniProtKB-KW"/>
</dbReference>
<protein>
    <recommendedName>
        <fullName evidence="16">Adenosylcobinamide kinase</fullName>
        <ecNumber evidence="8">2.7.1.156</ecNumber>
        <ecNumber evidence="9">2.7.7.62</ecNumber>
    </recommendedName>
    <alternativeName>
        <fullName evidence="17">Adenosylcobinamide-phosphate guanylyltransferase</fullName>
    </alternativeName>
</protein>
<evidence type="ECO:0000256" key="11">
    <source>
        <dbReference type="ARBA" id="ARBA00022679"/>
    </source>
</evidence>
<name>A0ABX7KDW3_9SPHN</name>
<evidence type="ECO:0000256" key="10">
    <source>
        <dbReference type="ARBA" id="ARBA00022573"/>
    </source>
</evidence>
<dbReference type="EC" id="2.7.1.156" evidence="8"/>
<keyword evidence="15" id="KW-0342">GTP-binding</keyword>
<comment type="pathway">
    <text evidence="6">Cofactor biosynthesis; adenosylcobalamin biosynthesis; adenosylcobalamin from cob(II)yrinate a,c-diamide: step 5/7.</text>
</comment>
<evidence type="ECO:0000256" key="9">
    <source>
        <dbReference type="ARBA" id="ARBA00012523"/>
    </source>
</evidence>
<keyword evidence="11" id="KW-0808">Transferase</keyword>
<keyword evidence="12" id="KW-0547">Nucleotide-binding</keyword>
<comment type="catalytic activity">
    <reaction evidence="1">
        <text>adenosylcob(III)inamide + ATP = adenosylcob(III)inamide phosphate + ADP + H(+)</text>
        <dbReference type="Rhea" id="RHEA:15769"/>
        <dbReference type="ChEBI" id="CHEBI:2480"/>
        <dbReference type="ChEBI" id="CHEBI:15378"/>
        <dbReference type="ChEBI" id="CHEBI:30616"/>
        <dbReference type="ChEBI" id="CHEBI:58502"/>
        <dbReference type="ChEBI" id="CHEBI:456216"/>
        <dbReference type="EC" id="2.7.1.156"/>
    </reaction>
</comment>
<evidence type="ECO:0000256" key="12">
    <source>
        <dbReference type="ARBA" id="ARBA00022741"/>
    </source>
</evidence>